<gene>
    <name evidence="1" type="ORF">HMPREF0078_1586</name>
</gene>
<keyword evidence="2" id="KW-1185">Reference proteome</keyword>
<sequence length="45" mass="5372">MHAASVYPEPGSNSQLLFDLDFCHFSFWFTQSNSLYFYCSFLYIF</sequence>
<dbReference type="Proteomes" id="UP000003821">
    <property type="component" value="Unassembled WGS sequence"/>
</dbReference>
<protein>
    <submittedName>
        <fullName evidence="1">Uncharacterized protein</fullName>
    </submittedName>
</protein>
<dbReference type="EMBL" id="ACXU01000022">
    <property type="protein sequence ID" value="EEU12018.1"/>
    <property type="molecule type" value="Genomic_DNA"/>
</dbReference>
<accession>C7HWD5</accession>
<proteinExistence type="predicted"/>
<name>C7HWD5_9FIRM</name>
<comment type="caution">
    <text evidence="1">The sequence shown here is derived from an EMBL/GenBank/DDBJ whole genome shotgun (WGS) entry which is preliminary data.</text>
</comment>
<dbReference type="AlphaFoldDB" id="C7HWD5"/>
<evidence type="ECO:0000313" key="1">
    <source>
        <dbReference type="EMBL" id="EEU12018.1"/>
    </source>
</evidence>
<dbReference type="HOGENOM" id="CLU_3195439_0_0_9"/>
<evidence type="ECO:0000313" key="2">
    <source>
        <dbReference type="Proteomes" id="UP000003821"/>
    </source>
</evidence>
<organism evidence="1 2">
    <name type="scientific">Anaerococcus vaginalis ATCC 51170</name>
    <dbReference type="NCBI Taxonomy" id="655811"/>
    <lineage>
        <taxon>Bacteria</taxon>
        <taxon>Bacillati</taxon>
        <taxon>Bacillota</taxon>
        <taxon>Tissierellia</taxon>
        <taxon>Tissierellales</taxon>
        <taxon>Peptoniphilaceae</taxon>
        <taxon>Anaerococcus</taxon>
    </lineage>
</organism>
<reference evidence="1 2" key="1">
    <citation type="submission" date="2009-08" db="EMBL/GenBank/DDBJ databases">
        <authorList>
            <person name="Muzny D."/>
            <person name="Qin X."/>
            <person name="Deng J."/>
            <person name="Jiang H."/>
            <person name="Liu Y."/>
            <person name="Qu J."/>
            <person name="Song X.-Z."/>
            <person name="Zhang L."/>
            <person name="Thornton R."/>
            <person name="Coyle M."/>
            <person name="Francisco L."/>
            <person name="Jackson L."/>
            <person name="Javaid M."/>
            <person name="Korchina V."/>
            <person name="Kovar C."/>
            <person name="Mata R."/>
            <person name="Mathew T."/>
            <person name="Ngo R."/>
            <person name="Nguyen L."/>
            <person name="Nguyen N."/>
            <person name="Okwuonu G."/>
            <person name="Ongeri F."/>
            <person name="Pham C."/>
            <person name="Simmons D."/>
            <person name="Wilczek-Boney K."/>
            <person name="Hale W."/>
            <person name="Jakkamsetti A."/>
            <person name="Pham P."/>
            <person name="Ruth R."/>
            <person name="San Lucas F."/>
            <person name="Warren J."/>
            <person name="Zhang J."/>
            <person name="Zhao Z."/>
            <person name="Zhou C."/>
            <person name="Zhu D."/>
            <person name="Lee S."/>
            <person name="Bess C."/>
            <person name="Blankenburg K."/>
            <person name="Forbes L."/>
            <person name="Fu Q."/>
            <person name="Gubbala S."/>
            <person name="Hirani K."/>
            <person name="Jayaseelan J.C."/>
            <person name="Lara F."/>
            <person name="Munidasa M."/>
            <person name="Palculict T."/>
            <person name="Patil S."/>
            <person name="Pu L.-L."/>
            <person name="Saada N."/>
            <person name="Tang L."/>
            <person name="Weissenberger G."/>
            <person name="Zhu Y."/>
            <person name="Hemphill L."/>
            <person name="Shang Y."/>
            <person name="Youmans B."/>
            <person name="Ayvaz T."/>
            <person name="Ross M."/>
            <person name="Santibanez J."/>
            <person name="Aqrawi P."/>
            <person name="Gross S."/>
            <person name="Joshi V."/>
            <person name="Fowler G."/>
            <person name="Nazareth L."/>
            <person name="Reid J."/>
            <person name="Worley K."/>
            <person name="Petrosino J."/>
            <person name="Highlander S."/>
            <person name="Gibbs R."/>
            <person name="Gibbs R."/>
        </authorList>
    </citation>
    <scope>NUCLEOTIDE SEQUENCE [LARGE SCALE GENOMIC DNA]</scope>
    <source>
        <strain evidence="1 2">ATCC 51170</strain>
    </source>
</reference>